<proteinExistence type="predicted"/>
<keyword evidence="3" id="KW-1185">Reference proteome</keyword>
<accession>A0A0H2RC64</accession>
<organism evidence="2 3">
    <name type="scientific">Schizopora paradoxa</name>
    <dbReference type="NCBI Taxonomy" id="27342"/>
    <lineage>
        <taxon>Eukaryota</taxon>
        <taxon>Fungi</taxon>
        <taxon>Dikarya</taxon>
        <taxon>Basidiomycota</taxon>
        <taxon>Agaricomycotina</taxon>
        <taxon>Agaricomycetes</taxon>
        <taxon>Hymenochaetales</taxon>
        <taxon>Schizoporaceae</taxon>
        <taxon>Schizopora</taxon>
    </lineage>
</organism>
<evidence type="ECO:0000256" key="1">
    <source>
        <dbReference type="SAM" id="MobiDB-lite"/>
    </source>
</evidence>
<dbReference type="Proteomes" id="UP000053477">
    <property type="component" value="Unassembled WGS sequence"/>
</dbReference>
<dbReference type="OrthoDB" id="3271131at2759"/>
<name>A0A0H2RC64_9AGAM</name>
<gene>
    <name evidence="2" type="ORF">SCHPADRAFT_666274</name>
</gene>
<dbReference type="AlphaFoldDB" id="A0A0H2RC64"/>
<evidence type="ECO:0000313" key="2">
    <source>
        <dbReference type="EMBL" id="KLO07068.1"/>
    </source>
</evidence>
<dbReference type="InParanoid" id="A0A0H2RC64"/>
<sequence length="158" mass="17869">MYKYGNNSSRAPIRGECIVRLFHRRHRRRSKAAARFSLLRMPGLLRSSKSGKDSGWVHTLRGDIDSDSSDDDSKNDNRNRVPCKPPTETQLLKELDISSRDALDTVEFKANPWRIAKMNAAARPTVERRVSTHSHPVGLESAVPQVAEAKGAKSMRFW</sequence>
<dbReference type="STRING" id="27342.A0A0H2RC64"/>
<protein>
    <submittedName>
        <fullName evidence="2">Uncharacterized protein</fullName>
    </submittedName>
</protein>
<reference evidence="2 3" key="1">
    <citation type="submission" date="2015-04" db="EMBL/GenBank/DDBJ databases">
        <title>Complete genome sequence of Schizopora paradoxa KUC8140, a cosmopolitan wood degrader in East Asia.</title>
        <authorList>
            <consortium name="DOE Joint Genome Institute"/>
            <person name="Min B."/>
            <person name="Park H."/>
            <person name="Jang Y."/>
            <person name="Kim J.-J."/>
            <person name="Kim K.H."/>
            <person name="Pangilinan J."/>
            <person name="Lipzen A."/>
            <person name="Riley R."/>
            <person name="Grigoriev I.V."/>
            <person name="Spatafora J.W."/>
            <person name="Choi I.-G."/>
        </authorList>
    </citation>
    <scope>NUCLEOTIDE SEQUENCE [LARGE SCALE GENOMIC DNA]</scope>
    <source>
        <strain evidence="2 3">KUC8140</strain>
    </source>
</reference>
<evidence type="ECO:0000313" key="3">
    <source>
        <dbReference type="Proteomes" id="UP000053477"/>
    </source>
</evidence>
<feature type="region of interest" description="Disordered" evidence="1">
    <location>
        <begin position="49"/>
        <end position="88"/>
    </location>
</feature>
<dbReference type="EMBL" id="KQ086163">
    <property type="protein sequence ID" value="KLO07068.1"/>
    <property type="molecule type" value="Genomic_DNA"/>
</dbReference>